<comment type="caution">
    <text evidence="1">The sequence shown here is derived from an EMBL/GenBank/DDBJ whole genome shotgun (WGS) entry which is preliminary data.</text>
</comment>
<evidence type="ECO:0000313" key="2">
    <source>
        <dbReference type="Proteomes" id="UP001060085"/>
    </source>
</evidence>
<dbReference type="EMBL" id="CM044706">
    <property type="protein sequence ID" value="KAI5660031.1"/>
    <property type="molecule type" value="Genomic_DNA"/>
</dbReference>
<sequence length="147" mass="16583">MEEVQAHVHPEPIVLDVLSRQHEHRSKPIPVLQYGSPHFSGYKVKKEPLEVWILRAFTGLETDDDLILRAHGFIFLLIGGHMLPDFFGNWVHAVVHSSFWGCTIDWRGLSFTTDLGVVAYACIMASADYGYSGRPSCSSGRYMVHIL</sequence>
<gene>
    <name evidence="1" type="ORF">M9H77_28824</name>
</gene>
<evidence type="ECO:0000313" key="1">
    <source>
        <dbReference type="EMBL" id="KAI5660031.1"/>
    </source>
</evidence>
<proteinExistence type="predicted"/>
<dbReference type="Proteomes" id="UP001060085">
    <property type="component" value="Linkage Group LG06"/>
</dbReference>
<protein>
    <submittedName>
        <fullName evidence="1">Uncharacterized protein</fullName>
    </submittedName>
</protein>
<name>A0ACC0AKK2_CATRO</name>
<accession>A0ACC0AKK2</accession>
<reference evidence="2" key="1">
    <citation type="journal article" date="2023" name="Nat. Plants">
        <title>Single-cell RNA sequencing provides a high-resolution roadmap for understanding the multicellular compartmentation of specialized metabolism.</title>
        <authorList>
            <person name="Sun S."/>
            <person name="Shen X."/>
            <person name="Li Y."/>
            <person name="Li Y."/>
            <person name="Wang S."/>
            <person name="Li R."/>
            <person name="Zhang H."/>
            <person name="Shen G."/>
            <person name="Guo B."/>
            <person name="Wei J."/>
            <person name="Xu J."/>
            <person name="St-Pierre B."/>
            <person name="Chen S."/>
            <person name="Sun C."/>
        </authorList>
    </citation>
    <scope>NUCLEOTIDE SEQUENCE [LARGE SCALE GENOMIC DNA]</scope>
</reference>
<organism evidence="1 2">
    <name type="scientific">Catharanthus roseus</name>
    <name type="common">Madagascar periwinkle</name>
    <name type="synonym">Vinca rosea</name>
    <dbReference type="NCBI Taxonomy" id="4058"/>
    <lineage>
        <taxon>Eukaryota</taxon>
        <taxon>Viridiplantae</taxon>
        <taxon>Streptophyta</taxon>
        <taxon>Embryophyta</taxon>
        <taxon>Tracheophyta</taxon>
        <taxon>Spermatophyta</taxon>
        <taxon>Magnoliopsida</taxon>
        <taxon>eudicotyledons</taxon>
        <taxon>Gunneridae</taxon>
        <taxon>Pentapetalae</taxon>
        <taxon>asterids</taxon>
        <taxon>lamiids</taxon>
        <taxon>Gentianales</taxon>
        <taxon>Apocynaceae</taxon>
        <taxon>Rauvolfioideae</taxon>
        <taxon>Vinceae</taxon>
        <taxon>Catharanthinae</taxon>
        <taxon>Catharanthus</taxon>
    </lineage>
</organism>
<keyword evidence="2" id="KW-1185">Reference proteome</keyword>